<reference evidence="9 10" key="1">
    <citation type="submission" date="2018-04" db="EMBL/GenBank/DDBJ databases">
        <title>Sphingobacterium cortibacter sp. nov.</title>
        <authorList>
            <person name="Li Y."/>
        </authorList>
    </citation>
    <scope>NUCLEOTIDE SEQUENCE [LARGE SCALE GENOMIC DNA]</scope>
    <source>
        <strain evidence="9 10">2c-3</strain>
    </source>
</reference>
<dbReference type="SUPFAM" id="SSF51679">
    <property type="entry name" value="Bacterial luciferase-like"/>
    <property type="match status" value="1"/>
</dbReference>
<name>A0A2T8HNL1_9SPHI</name>
<dbReference type="HAMAP" id="MF_01229">
    <property type="entry name" value="Alkanesulf_monooxygen"/>
    <property type="match status" value="1"/>
</dbReference>
<comment type="function">
    <text evidence="7">Catalyzes the desulfonation of aliphatic sulfonates.</text>
</comment>
<proteinExistence type="inferred from homology"/>
<dbReference type="GO" id="GO:0008726">
    <property type="term" value="F:alkanesulfonate monooxygenase activity"/>
    <property type="evidence" value="ECO:0007669"/>
    <property type="project" value="UniProtKB-UniRule"/>
</dbReference>
<evidence type="ECO:0000256" key="2">
    <source>
        <dbReference type="ARBA" id="ARBA00012113"/>
    </source>
</evidence>
<keyword evidence="6 7" id="KW-0503">Monooxygenase</keyword>
<keyword evidence="3 7" id="KW-0285">Flavoprotein</keyword>
<dbReference type="InterPro" id="IPR050172">
    <property type="entry name" value="SsuD_RutA_monooxygenase"/>
</dbReference>
<dbReference type="AlphaFoldDB" id="A0A2T8HNL1"/>
<gene>
    <name evidence="7 9" type="primary">ssuD</name>
    <name evidence="9" type="ORF">DC487_04665</name>
</gene>
<dbReference type="EC" id="1.14.14.5" evidence="2 7"/>
<dbReference type="NCBIfam" id="TIGR03565">
    <property type="entry name" value="alk_sulf_monoox"/>
    <property type="match status" value="1"/>
</dbReference>
<accession>A0A2T8HNL1</accession>
<dbReference type="PANTHER" id="PTHR42847:SF4">
    <property type="entry name" value="ALKANESULFONATE MONOOXYGENASE-RELATED"/>
    <property type="match status" value="1"/>
</dbReference>
<sequence>MKLLWFIPTYGDSRYIGSSIGARDTSYDYLKQVAQAVDHLGYYGALLPTGRTCEDAWVIASALATETKNMKFLVAVRPGLTLPSVSARMAATLDRISNGRLLVNVVAGGDPVELASDGIFHTHDERYTITDEFLDIWRKLSMEEDQFSYEGHHYKVENSNLFLKSKQRPYPELYFGGSSSAGQAVAINHADVYLTWGEPPAQVAEKINQMKALAKNHGRTLRFGIRLHVVVRETEAEAWQVAHDLIKHVTDESIQAALQVFKRFDSEGQKRMTELHQGRKDQLEISPNLWAGIGLLRGGAGTAIVGSPEIVAARIKEYQDLGIEEFIFSGYPHLEEAYRFAELVFPLLNYPQQTDKKEIHTPYVSPFGEIKAAVDRI</sequence>
<keyword evidence="5 7" id="KW-0560">Oxidoreductase</keyword>
<evidence type="ECO:0000256" key="1">
    <source>
        <dbReference type="ARBA" id="ARBA00007044"/>
    </source>
</evidence>
<keyword evidence="10" id="KW-1185">Reference proteome</keyword>
<dbReference type="RefSeq" id="WP_116774748.1">
    <property type="nucleotide sequence ID" value="NZ_QDKG01000001.1"/>
</dbReference>
<comment type="similarity">
    <text evidence="1 7">Belongs to the SsuD family.</text>
</comment>
<feature type="domain" description="Luciferase-like" evidence="8">
    <location>
        <begin position="1"/>
        <end position="324"/>
    </location>
</feature>
<evidence type="ECO:0000256" key="5">
    <source>
        <dbReference type="ARBA" id="ARBA00023002"/>
    </source>
</evidence>
<dbReference type="PANTHER" id="PTHR42847">
    <property type="entry name" value="ALKANESULFONATE MONOOXYGENASE"/>
    <property type="match status" value="1"/>
</dbReference>
<dbReference type="NCBIfam" id="NF001939">
    <property type="entry name" value="PRK00719.1"/>
    <property type="match status" value="1"/>
</dbReference>
<keyword evidence="4 7" id="KW-0288">FMN</keyword>
<dbReference type="Gene3D" id="3.20.20.30">
    <property type="entry name" value="Luciferase-like domain"/>
    <property type="match status" value="1"/>
</dbReference>
<evidence type="ECO:0000256" key="4">
    <source>
        <dbReference type="ARBA" id="ARBA00022643"/>
    </source>
</evidence>
<evidence type="ECO:0000256" key="3">
    <source>
        <dbReference type="ARBA" id="ARBA00022630"/>
    </source>
</evidence>
<dbReference type="OrthoDB" id="9814695at2"/>
<dbReference type="EMBL" id="QDKG01000001">
    <property type="protein sequence ID" value="PVH26892.1"/>
    <property type="molecule type" value="Genomic_DNA"/>
</dbReference>
<evidence type="ECO:0000259" key="8">
    <source>
        <dbReference type="Pfam" id="PF00296"/>
    </source>
</evidence>
<dbReference type="CDD" id="cd01094">
    <property type="entry name" value="Alkanesulfonate_monoxygenase"/>
    <property type="match status" value="1"/>
</dbReference>
<protein>
    <recommendedName>
        <fullName evidence="2 7">Alkanesulfonate monooxygenase</fullName>
        <ecNumber evidence="2 7">1.14.14.5</ecNumber>
    </recommendedName>
    <alternativeName>
        <fullName evidence="7">FMNH2-dependent aliphatic sulfonate monooxygenase</fullName>
    </alternativeName>
</protein>
<dbReference type="InterPro" id="IPR011251">
    <property type="entry name" value="Luciferase-like_dom"/>
</dbReference>
<organism evidence="9 10">
    <name type="scientific">Sphingobacterium corticibacter</name>
    <dbReference type="NCBI Taxonomy" id="2171749"/>
    <lineage>
        <taxon>Bacteria</taxon>
        <taxon>Pseudomonadati</taxon>
        <taxon>Bacteroidota</taxon>
        <taxon>Sphingobacteriia</taxon>
        <taxon>Sphingobacteriales</taxon>
        <taxon>Sphingobacteriaceae</taxon>
        <taxon>Sphingobacterium</taxon>
    </lineage>
</organism>
<evidence type="ECO:0000313" key="10">
    <source>
        <dbReference type="Proteomes" id="UP000245627"/>
    </source>
</evidence>
<comment type="caution">
    <text evidence="9">The sequence shown here is derived from an EMBL/GenBank/DDBJ whole genome shotgun (WGS) entry which is preliminary data.</text>
</comment>
<comment type="catalytic activity">
    <reaction evidence="7">
        <text>an alkanesulfonate + FMNH2 + O2 = an aldehyde + FMN + sulfite + H2O + 2 H(+)</text>
        <dbReference type="Rhea" id="RHEA:23064"/>
        <dbReference type="ChEBI" id="CHEBI:15377"/>
        <dbReference type="ChEBI" id="CHEBI:15378"/>
        <dbReference type="ChEBI" id="CHEBI:15379"/>
        <dbReference type="ChEBI" id="CHEBI:17359"/>
        <dbReference type="ChEBI" id="CHEBI:17478"/>
        <dbReference type="ChEBI" id="CHEBI:57618"/>
        <dbReference type="ChEBI" id="CHEBI:58210"/>
        <dbReference type="ChEBI" id="CHEBI:134249"/>
        <dbReference type="EC" id="1.14.14.5"/>
    </reaction>
</comment>
<dbReference type="InterPro" id="IPR036661">
    <property type="entry name" value="Luciferase-like_sf"/>
</dbReference>
<evidence type="ECO:0000256" key="7">
    <source>
        <dbReference type="HAMAP-Rule" id="MF_01229"/>
    </source>
</evidence>
<dbReference type="Pfam" id="PF00296">
    <property type="entry name" value="Bac_luciferase"/>
    <property type="match status" value="1"/>
</dbReference>
<evidence type="ECO:0000256" key="6">
    <source>
        <dbReference type="ARBA" id="ARBA00023033"/>
    </source>
</evidence>
<dbReference type="GO" id="GO:0046306">
    <property type="term" value="P:alkanesulfonate catabolic process"/>
    <property type="evidence" value="ECO:0007669"/>
    <property type="project" value="TreeGrafter"/>
</dbReference>
<dbReference type="InterPro" id="IPR019911">
    <property type="entry name" value="Alkanesulphonate_mOase_FMN-dep"/>
</dbReference>
<dbReference type="Proteomes" id="UP000245627">
    <property type="component" value="Unassembled WGS sequence"/>
</dbReference>
<evidence type="ECO:0000313" key="9">
    <source>
        <dbReference type="EMBL" id="PVH26892.1"/>
    </source>
</evidence>